<evidence type="ECO:0000313" key="3">
    <source>
        <dbReference type="EMBL" id="KAJ4309801.1"/>
    </source>
</evidence>
<reference evidence="3" key="1">
    <citation type="submission" date="2022-10" db="EMBL/GenBank/DDBJ databases">
        <title>Tapping the CABI collections for fungal endophytes: first genome assemblies for Collariella, Neodidymelliopsis, Ascochyta clinopodiicola, Didymella pomorum, Didymosphaeria variabile, Neocosmospora piperis and Neocucurbitaria cava.</title>
        <authorList>
            <person name="Hill R."/>
        </authorList>
    </citation>
    <scope>NUCLEOTIDE SEQUENCE</scope>
    <source>
        <strain evidence="3">IMI 366586</strain>
    </source>
</reference>
<evidence type="ECO:0000256" key="2">
    <source>
        <dbReference type="SAM" id="MobiDB-lite"/>
    </source>
</evidence>
<feature type="compositionally biased region" description="Acidic residues" evidence="2">
    <location>
        <begin position="361"/>
        <end position="389"/>
    </location>
</feature>
<comment type="caution">
    <text evidence="3">The sequence shown here is derived from an EMBL/GenBank/DDBJ whole genome shotgun (WGS) entry which is preliminary data.</text>
</comment>
<keyword evidence="1" id="KW-0175">Coiled coil</keyword>
<dbReference type="OrthoDB" id="4754366at2759"/>
<feature type="region of interest" description="Disordered" evidence="2">
    <location>
        <begin position="360"/>
        <end position="429"/>
    </location>
</feature>
<sequence length="688" mass="77010">MSESTKRQRQASDAPARPQKRRRDKEPEPENGSGSERGHSSSPVPTTKVAGRPVKNSSFPLSKGRLKKTRAFFEKHRPPVREEDLDEMIGPAAPPLSDTWTQQDEDAMMAEWDDSPETAVYASITTLNGAIPTLWKVCLRVFRCSPLDAISPLRGLRYQPLVGRSQPGLWSREFCNRLSALITHPLWKGSPKRLAMALQYAVICRTDDRRHWSPDPLCSALANLRRSIKQHKGLELSQSVHKMHKKARTLATRDGDEPSTMSDLFLHIHRTVQGRTFDKVPEPVTSYKGLQVYAVNVHDLKVVGASIDGNFPYAVDEAYQVFRAAKGSGLEIPKANQLREFYERASRDHLRQIMEVLRDLEEGEDEEMGEPEPESESESESDPDPDPDPESSGSEPEVQDELGPARVPGGEPESESSEFDDEPSGTNAVEGLILNSDSEVDDAPTPVTPAPLPVLPRHHLPIPPSPVATAPLVPMTSPASYDMQDVTKVVNDLLRKERDEMRSFLESFREGVRLEMRSSLESFLQGVRLEMAEVQKRQDQLQRRQDRQNAEIKAFREEVGDIKSALEEVRPRGRRQQPFQSSDYLNDGLRPLPRSQGPEEQLGEAPNGGFGELMAASAPVHSSMEDDFTDLGLAPEGWENPLQPRPKATAEYQFIPRTRGVRDPDVTQTKRYQGKGLARIEAEQEQGL</sequence>
<dbReference type="EMBL" id="JAPEUR010000412">
    <property type="protein sequence ID" value="KAJ4309801.1"/>
    <property type="molecule type" value="Genomic_DNA"/>
</dbReference>
<feature type="region of interest" description="Disordered" evidence="2">
    <location>
        <begin position="569"/>
        <end position="688"/>
    </location>
</feature>
<protein>
    <submittedName>
        <fullName evidence="3">Uncharacterized protein</fullName>
    </submittedName>
</protein>
<feature type="compositionally biased region" description="Acidic residues" evidence="2">
    <location>
        <begin position="412"/>
        <end position="423"/>
    </location>
</feature>
<gene>
    <name evidence="3" type="ORF">N0V84_011310</name>
</gene>
<accession>A0A9W8TDP1</accession>
<feature type="region of interest" description="Disordered" evidence="2">
    <location>
        <begin position="1"/>
        <end position="61"/>
    </location>
</feature>
<feature type="coiled-coil region" evidence="1">
    <location>
        <begin position="524"/>
        <end position="558"/>
    </location>
</feature>
<dbReference type="AlphaFoldDB" id="A0A9W8TDP1"/>
<proteinExistence type="predicted"/>
<name>A0A9W8TDP1_9HYPO</name>
<evidence type="ECO:0000313" key="4">
    <source>
        <dbReference type="Proteomes" id="UP001140502"/>
    </source>
</evidence>
<dbReference type="Proteomes" id="UP001140502">
    <property type="component" value="Unassembled WGS sequence"/>
</dbReference>
<evidence type="ECO:0000256" key="1">
    <source>
        <dbReference type="SAM" id="Coils"/>
    </source>
</evidence>
<organism evidence="3 4">
    <name type="scientific">Fusarium piperis</name>
    <dbReference type="NCBI Taxonomy" id="1435070"/>
    <lineage>
        <taxon>Eukaryota</taxon>
        <taxon>Fungi</taxon>
        <taxon>Dikarya</taxon>
        <taxon>Ascomycota</taxon>
        <taxon>Pezizomycotina</taxon>
        <taxon>Sordariomycetes</taxon>
        <taxon>Hypocreomycetidae</taxon>
        <taxon>Hypocreales</taxon>
        <taxon>Nectriaceae</taxon>
        <taxon>Fusarium</taxon>
        <taxon>Fusarium solani species complex</taxon>
    </lineage>
</organism>
<keyword evidence="4" id="KW-1185">Reference proteome</keyword>